<proteinExistence type="predicted"/>
<dbReference type="AlphaFoldDB" id="A0A023PZR2"/>
<protein>
    <submittedName>
        <fullName evidence="2">Uncharacterized protein</fullName>
    </submittedName>
</protein>
<reference evidence="3 4" key="3">
    <citation type="submission" date="2014-12" db="EMBL/GenBank/DDBJ databases">
        <title>Draft Genome Sequence of Pseudoalteromonas luteoviolacea HI1.</title>
        <authorList>
            <person name="Asahina A.Y."/>
            <person name="Hadfield M.G."/>
        </authorList>
    </citation>
    <scope>NUCLEOTIDE SEQUENCE [LARGE SCALE GENOMIC DNA]</scope>
    <source>
        <strain evidence="3 4">HI1</strain>
    </source>
</reference>
<accession>A0A023PZR2</accession>
<evidence type="ECO:0000313" key="4">
    <source>
        <dbReference type="Proteomes" id="UP000031327"/>
    </source>
</evidence>
<dbReference type="RefSeq" id="WP_039609815.1">
    <property type="nucleotide sequence ID" value="NZ_JWIC01000006.1"/>
</dbReference>
<dbReference type="Proteomes" id="UP000031327">
    <property type="component" value="Unassembled WGS sequence"/>
</dbReference>
<name>A0A023PZR2_9GAMM</name>
<feature type="signal peptide" evidence="1">
    <location>
        <begin position="1"/>
        <end position="21"/>
    </location>
</feature>
<dbReference type="EMBL" id="KF724687">
    <property type="protein sequence ID" value="AHX39713.1"/>
    <property type="molecule type" value="Genomic_DNA"/>
</dbReference>
<reference evidence="2" key="2">
    <citation type="journal article" date="2014" name="Science">
        <title>Marine tubeworm metamorphosis induced by arrays of bacterial phage tail-like structures.</title>
        <authorList>
            <person name="Shikuma N.J."/>
            <person name="Pilhofer M."/>
            <person name="Weiss G.L."/>
            <person name="Hadfield M.G."/>
            <person name="Jensen G.J."/>
            <person name="Newman D.K."/>
        </authorList>
    </citation>
    <scope>NUCLEOTIDE SEQUENCE</scope>
    <source>
        <strain evidence="2">HI1</strain>
    </source>
</reference>
<evidence type="ECO:0000256" key="1">
    <source>
        <dbReference type="SAM" id="SignalP"/>
    </source>
</evidence>
<evidence type="ECO:0000313" key="3">
    <source>
        <dbReference type="EMBL" id="KID56749.1"/>
    </source>
</evidence>
<keyword evidence="1" id="KW-0732">Signal</keyword>
<gene>
    <name evidence="3" type="ORF">JF50_12630</name>
</gene>
<dbReference type="EMBL" id="JWIC01000006">
    <property type="protein sequence ID" value="KID56749.1"/>
    <property type="molecule type" value="Genomic_DNA"/>
</dbReference>
<sequence>MKMFKLGTLAAALLTTVSAVAAPINVADTNGYDRHTVYSHGPVSRVVITSEFAHNFSADIELRDGARCDNGNLYSNVDSSHVVNVGVQANASNANAATIGVTNAIAEDKLTHNKTLHLSCYDADNTWYNVLVNVPGAPIVNWDITVEPAGEFVNQPYSFGYHSAFRVKSTLNVNNQNKSQSYCYTVANRGLSLGLFHGSDTSNTFHSDVFTQDKVYSNDTAQPVLYQIVQCENAAGKTMAVKVFNLTDPNGIYTYEDQLIVK</sequence>
<organism evidence="2">
    <name type="scientific">Pseudoalteromonas luteoviolacea</name>
    <dbReference type="NCBI Taxonomy" id="43657"/>
    <lineage>
        <taxon>Bacteria</taxon>
        <taxon>Pseudomonadati</taxon>
        <taxon>Pseudomonadota</taxon>
        <taxon>Gammaproteobacteria</taxon>
        <taxon>Alteromonadales</taxon>
        <taxon>Pseudoalteromonadaceae</taxon>
        <taxon>Pseudoalteromonas</taxon>
    </lineage>
</organism>
<evidence type="ECO:0000313" key="2">
    <source>
        <dbReference type="EMBL" id="AHX39713.1"/>
    </source>
</evidence>
<reference evidence="2" key="1">
    <citation type="journal article" date="2012" name="Sci. Rep.">
        <title>Recruitment in the sea: bacterial genes required for inducing larval settlement in a polychaete worm.</title>
        <authorList>
            <person name="Huang Y."/>
            <person name="Callahan S."/>
            <person name="Hadfield M.G."/>
        </authorList>
    </citation>
    <scope>NUCLEOTIDE SEQUENCE</scope>
    <source>
        <strain evidence="2">HI1</strain>
    </source>
</reference>
<feature type="chain" id="PRO_5007368238" evidence="1">
    <location>
        <begin position="22"/>
        <end position="262"/>
    </location>
</feature>